<evidence type="ECO:0000313" key="1">
    <source>
        <dbReference type="EMBL" id="QII82620.1"/>
    </source>
</evidence>
<dbReference type="RefSeq" id="WP_166163192.1">
    <property type="nucleotide sequence ID" value="NZ_CP049740.1"/>
</dbReference>
<evidence type="ECO:0000313" key="2">
    <source>
        <dbReference type="Proteomes" id="UP000501451"/>
    </source>
</evidence>
<protein>
    <submittedName>
        <fullName evidence="1">Uncharacterized protein</fullName>
    </submittedName>
</protein>
<dbReference type="KEGG" id="jar:G7057_09370"/>
<organism evidence="1 2">
    <name type="scientific">Jeotgalibaca arthritidis</name>
    <dbReference type="NCBI Taxonomy" id="1868794"/>
    <lineage>
        <taxon>Bacteria</taxon>
        <taxon>Bacillati</taxon>
        <taxon>Bacillota</taxon>
        <taxon>Bacilli</taxon>
        <taxon>Lactobacillales</taxon>
        <taxon>Carnobacteriaceae</taxon>
        <taxon>Jeotgalibaca</taxon>
    </lineage>
</organism>
<proteinExistence type="predicted"/>
<name>A0A6G7KBJ5_9LACT</name>
<dbReference type="Proteomes" id="UP000501451">
    <property type="component" value="Chromosome"/>
</dbReference>
<keyword evidence="2" id="KW-1185">Reference proteome</keyword>
<dbReference type="AlphaFoldDB" id="A0A6G7KBJ5"/>
<accession>A0A6G7KBJ5</accession>
<gene>
    <name evidence="1" type="ORF">G7057_09370</name>
</gene>
<reference evidence="1 2" key="1">
    <citation type="journal article" date="2017" name="Int. J. Syst. Evol. Microbiol.">
        <title>Jeotgalibaca porci sp. nov. and Jeotgalibaca arthritidis sp. nov., isolated from pigs, and emended description of the genus Jeotgalibaca.</title>
        <authorList>
            <person name="Zamora L."/>
            <person name="Perez-Sancho M."/>
            <person name="Dominguez L."/>
            <person name="Fernandez-Garayzabal J.F."/>
            <person name="Vela A.I."/>
        </authorList>
    </citation>
    <scope>NUCLEOTIDE SEQUENCE [LARGE SCALE GENOMIC DNA]</scope>
    <source>
        <strain evidence="1 2">CECT 9157</strain>
    </source>
</reference>
<dbReference type="EMBL" id="CP049740">
    <property type="protein sequence ID" value="QII82620.1"/>
    <property type="molecule type" value="Genomic_DNA"/>
</dbReference>
<sequence>MKESSFGAVRPVVAVILKEYPEMVLRPGASGVRALIATYEDEDCRKLQSVTVSMLKGKSFTVPASDIDHINMGTSRAHRSDDENWQELEDAAFHYRNTIADIFEF</sequence>